<evidence type="ECO:0000259" key="3">
    <source>
        <dbReference type="Pfam" id="PF00534"/>
    </source>
</evidence>
<keyword evidence="2 5" id="KW-0808">Transferase</keyword>
<reference evidence="5 6" key="1">
    <citation type="submission" date="2018-11" db="EMBL/GenBank/DDBJ databases">
        <authorList>
            <person name="Li F."/>
        </authorList>
    </citation>
    <scope>NUCLEOTIDE SEQUENCE [LARGE SCALE GENOMIC DNA]</scope>
    <source>
        <strain evidence="5 6">KIS18-7</strain>
    </source>
</reference>
<dbReference type="GO" id="GO:1901137">
    <property type="term" value="P:carbohydrate derivative biosynthetic process"/>
    <property type="evidence" value="ECO:0007669"/>
    <property type="project" value="UniProtKB-ARBA"/>
</dbReference>
<keyword evidence="6" id="KW-1185">Reference proteome</keyword>
<dbReference type="RefSeq" id="WP_123235091.1">
    <property type="nucleotide sequence ID" value="NZ_RJSG01000003.1"/>
</dbReference>
<dbReference type="Pfam" id="PF13579">
    <property type="entry name" value="Glyco_trans_4_4"/>
    <property type="match status" value="1"/>
</dbReference>
<evidence type="ECO:0000256" key="2">
    <source>
        <dbReference type="ARBA" id="ARBA00022679"/>
    </source>
</evidence>
<gene>
    <name evidence="5" type="ORF">EFL95_15870</name>
</gene>
<sequence>MRLLAHDYAGHPFQVELSRELSRRGHDVVHSYCAAYTSGKGHLTAEPGESLRFSAIGENSSIAKTDFARRLFQEAGFGFQLIRQVRRERPDVVMFANTPIPSLMIVVAYLALRRIPWVLWHQDIQAVAISSFAGNKLSKAFVYAGKAIGLGEKWCSRRAAAIVVIADSFYAVHQEWGTAAKTSVIPNWAPLEEIYPVTRTNSWSHEQGLDDVRTLLYSGTLGLKHNPALLVGLAAAVRDGGTPVRLVVVNQGPAEEVLRAEADRLDVPLTLLPFQPYERLPEVLGSGDVLVVLLEQDAGAFSVPSKTLSYLCAGRPVLGLMPAENLASQLVNAVDGCVLPPNEGSLPAAAEWILKVLADDEEQARLGKQSRALAEREFALEGCADRFEEILTRVAR</sequence>
<dbReference type="CDD" id="cd03794">
    <property type="entry name" value="GT4_WbuB-like"/>
    <property type="match status" value="1"/>
</dbReference>
<dbReference type="SUPFAM" id="SSF53756">
    <property type="entry name" value="UDP-Glycosyltransferase/glycogen phosphorylase"/>
    <property type="match status" value="1"/>
</dbReference>
<dbReference type="Gene3D" id="3.40.50.2000">
    <property type="entry name" value="Glycogen Phosphorylase B"/>
    <property type="match status" value="2"/>
</dbReference>
<accession>A0A3N0DPE0</accession>
<evidence type="ECO:0000313" key="5">
    <source>
        <dbReference type="EMBL" id="RNL77502.1"/>
    </source>
</evidence>
<keyword evidence="1" id="KW-0328">Glycosyltransferase</keyword>
<dbReference type="InterPro" id="IPR028098">
    <property type="entry name" value="Glyco_trans_4-like_N"/>
</dbReference>
<dbReference type="PANTHER" id="PTHR45947:SF3">
    <property type="entry name" value="SULFOQUINOVOSYL TRANSFERASE SQD2"/>
    <property type="match status" value="1"/>
</dbReference>
<protein>
    <submittedName>
        <fullName evidence="5">Glycosyltransferase WbuB</fullName>
    </submittedName>
</protein>
<feature type="domain" description="Glycosyl transferase family 1" evidence="3">
    <location>
        <begin position="210"/>
        <end position="371"/>
    </location>
</feature>
<proteinExistence type="predicted"/>
<evidence type="ECO:0000259" key="4">
    <source>
        <dbReference type="Pfam" id="PF13579"/>
    </source>
</evidence>
<dbReference type="Pfam" id="PF00534">
    <property type="entry name" value="Glycos_transf_1"/>
    <property type="match status" value="1"/>
</dbReference>
<name>A0A3N0DPE0_9ACTN</name>
<dbReference type="AlphaFoldDB" id="A0A3N0DPE0"/>
<feature type="domain" description="Glycosyltransferase subfamily 4-like N-terminal" evidence="4">
    <location>
        <begin position="16"/>
        <end position="188"/>
    </location>
</feature>
<dbReference type="GO" id="GO:0016758">
    <property type="term" value="F:hexosyltransferase activity"/>
    <property type="evidence" value="ECO:0007669"/>
    <property type="project" value="TreeGrafter"/>
</dbReference>
<comment type="caution">
    <text evidence="5">The sequence shown here is derived from an EMBL/GenBank/DDBJ whole genome shotgun (WGS) entry which is preliminary data.</text>
</comment>
<dbReference type="EMBL" id="RJSG01000003">
    <property type="protein sequence ID" value="RNL77502.1"/>
    <property type="molecule type" value="Genomic_DNA"/>
</dbReference>
<dbReference type="Proteomes" id="UP000277094">
    <property type="component" value="Unassembled WGS sequence"/>
</dbReference>
<dbReference type="PANTHER" id="PTHR45947">
    <property type="entry name" value="SULFOQUINOVOSYL TRANSFERASE SQD2"/>
    <property type="match status" value="1"/>
</dbReference>
<evidence type="ECO:0000256" key="1">
    <source>
        <dbReference type="ARBA" id="ARBA00022676"/>
    </source>
</evidence>
<organism evidence="5 6">
    <name type="scientific">Nocardioides marmorisolisilvae</name>
    <dbReference type="NCBI Taxonomy" id="1542737"/>
    <lineage>
        <taxon>Bacteria</taxon>
        <taxon>Bacillati</taxon>
        <taxon>Actinomycetota</taxon>
        <taxon>Actinomycetes</taxon>
        <taxon>Propionibacteriales</taxon>
        <taxon>Nocardioidaceae</taxon>
        <taxon>Nocardioides</taxon>
    </lineage>
</organism>
<dbReference type="InterPro" id="IPR050194">
    <property type="entry name" value="Glycosyltransferase_grp1"/>
</dbReference>
<dbReference type="InterPro" id="IPR001296">
    <property type="entry name" value="Glyco_trans_1"/>
</dbReference>
<evidence type="ECO:0000313" key="6">
    <source>
        <dbReference type="Proteomes" id="UP000277094"/>
    </source>
</evidence>
<dbReference type="OrthoDB" id="3180470at2"/>